<proteinExistence type="predicted"/>
<gene>
    <name evidence="1" type="ORF">SU32_15525</name>
</gene>
<dbReference type="EMBL" id="JXMU01000029">
    <property type="protein sequence ID" value="KPB00118.1"/>
    <property type="molecule type" value="Genomic_DNA"/>
</dbReference>
<reference evidence="1 2" key="1">
    <citation type="submission" date="2015-01" db="EMBL/GenBank/DDBJ databases">
        <title>Ahrensia donghaiensis sp. nov., a novel dimethylsulphoniopropionate-cleavage bacterium isolated from seawater and emended descriptions of the genus Ahrensia and Ahrensia kielensis.</title>
        <authorList>
            <person name="Liu J."/>
        </authorList>
    </citation>
    <scope>NUCLEOTIDE SEQUENCE [LARGE SCALE GENOMIC DNA]</scope>
    <source>
        <strain evidence="1 2">LZD062</strain>
    </source>
</reference>
<dbReference type="AlphaFoldDB" id="A0A0N0VKZ5"/>
<evidence type="ECO:0000313" key="2">
    <source>
        <dbReference type="Proteomes" id="UP000038011"/>
    </source>
</evidence>
<protein>
    <submittedName>
        <fullName evidence="1">Uncharacterized protein</fullName>
    </submittedName>
</protein>
<keyword evidence="2" id="KW-1185">Reference proteome</keyword>
<accession>A0A0N0VKZ5</accession>
<dbReference type="PATRIC" id="fig|1514904.3.peg.2250"/>
<dbReference type="Proteomes" id="UP000038011">
    <property type="component" value="Unassembled WGS sequence"/>
</dbReference>
<name>A0A0N0VKZ5_9HYPH</name>
<organism evidence="1 2">
    <name type="scientific">Ahrensia marina</name>
    <dbReference type="NCBI Taxonomy" id="1514904"/>
    <lineage>
        <taxon>Bacteria</taxon>
        <taxon>Pseudomonadati</taxon>
        <taxon>Pseudomonadota</taxon>
        <taxon>Alphaproteobacteria</taxon>
        <taxon>Hyphomicrobiales</taxon>
        <taxon>Ahrensiaceae</taxon>
        <taxon>Ahrensia</taxon>
    </lineage>
</organism>
<evidence type="ECO:0000313" key="1">
    <source>
        <dbReference type="EMBL" id="KPB00118.1"/>
    </source>
</evidence>
<sequence>MADKRMSNVTSNIVIPIACAIAFCGAAVLGISAKPTGQNQAVLDNEKLKKEEVATVQHSFPVFYQNEKTGHCVLGIRTPIKKSKGPYTDPKRAEERKAIYAKASTILADAADGNAVCADLFAEATEIADVTEFVFLLN</sequence>
<comment type="caution">
    <text evidence="1">The sequence shown here is derived from an EMBL/GenBank/DDBJ whole genome shotgun (WGS) entry which is preliminary data.</text>
</comment>